<dbReference type="AlphaFoldDB" id="A0A1S9N9P5"/>
<name>A0A1S9N9P5_CLOBE</name>
<protein>
    <submittedName>
        <fullName evidence="1">Uncharacterized protein</fullName>
    </submittedName>
</protein>
<gene>
    <name evidence="1" type="ORF">CBEIBR21_07220</name>
</gene>
<dbReference type="Proteomes" id="UP000190959">
    <property type="component" value="Unassembled WGS sequence"/>
</dbReference>
<sequence>MRNECIIEGQISIFELPVINAVESKETISKKEQTIKSNKLDEIIEIYSDTCSRMVKTLGGALLVETGNKTLYFNSNGVKEFELPENVGIMPGTEIVIVNIDKEINPLQRKILEELQPKQYIKRKGDANIIIPGEKTIVINPKGWVLEYLQQPKYKQNEIFTTEFISNVNMINDYIKEVPAHTISGKFKVGDKVGIKYKGVKAVGKVVNIYNNGETVNVEWDNKRTAFYYKNVRAIEYNLMEIKSFSD</sequence>
<dbReference type="EMBL" id="MWMH01000002">
    <property type="protein sequence ID" value="OOP74277.1"/>
    <property type="molecule type" value="Genomic_DNA"/>
</dbReference>
<evidence type="ECO:0000313" key="2">
    <source>
        <dbReference type="Proteomes" id="UP000190959"/>
    </source>
</evidence>
<comment type="caution">
    <text evidence="1">The sequence shown here is derived from an EMBL/GenBank/DDBJ whole genome shotgun (WGS) entry which is preliminary data.</text>
</comment>
<reference evidence="1 2" key="1">
    <citation type="submission" date="2017-02" db="EMBL/GenBank/DDBJ databases">
        <title>Genome sequence of Clostridium beijerinckii Br21.</title>
        <authorList>
            <person name="Fonseca B.C."/>
            <person name="Guazzaroni M.E."/>
            <person name="Riano-Pachon D.M."/>
            <person name="Reginatto V."/>
        </authorList>
    </citation>
    <scope>NUCLEOTIDE SEQUENCE [LARGE SCALE GENOMIC DNA]</scope>
    <source>
        <strain evidence="1 2">Br21</strain>
    </source>
</reference>
<dbReference type="RefSeq" id="WP_078115082.1">
    <property type="nucleotide sequence ID" value="NZ_MWMH01000002.1"/>
</dbReference>
<proteinExistence type="predicted"/>
<organism evidence="1 2">
    <name type="scientific">Clostridium beijerinckii</name>
    <name type="common">Clostridium MP</name>
    <dbReference type="NCBI Taxonomy" id="1520"/>
    <lineage>
        <taxon>Bacteria</taxon>
        <taxon>Bacillati</taxon>
        <taxon>Bacillota</taxon>
        <taxon>Clostridia</taxon>
        <taxon>Eubacteriales</taxon>
        <taxon>Clostridiaceae</taxon>
        <taxon>Clostridium</taxon>
    </lineage>
</organism>
<evidence type="ECO:0000313" key="1">
    <source>
        <dbReference type="EMBL" id="OOP74277.1"/>
    </source>
</evidence>
<accession>A0A1S9N9P5</accession>